<keyword evidence="2" id="KW-1185">Reference proteome</keyword>
<dbReference type="EMBL" id="FZQA01000004">
    <property type="protein sequence ID" value="SNT74267.1"/>
    <property type="molecule type" value="Genomic_DNA"/>
</dbReference>
<dbReference type="RefSeq" id="WP_143266005.1">
    <property type="nucleotide sequence ID" value="NZ_FZQA01000004.1"/>
</dbReference>
<dbReference type="OrthoDB" id="7605634at2"/>
<name>A0A239PX67_9PROT</name>
<gene>
    <name evidence="1" type="ORF">SAMN06297382_2178</name>
</gene>
<protein>
    <submittedName>
        <fullName evidence="1">Uncharacterized protein</fullName>
    </submittedName>
</protein>
<evidence type="ECO:0000313" key="1">
    <source>
        <dbReference type="EMBL" id="SNT74267.1"/>
    </source>
</evidence>
<accession>A0A239PX67</accession>
<organism evidence="1 2">
    <name type="scientific">Amphiplicatus metriothermophilus</name>
    <dbReference type="NCBI Taxonomy" id="1519374"/>
    <lineage>
        <taxon>Bacteria</taxon>
        <taxon>Pseudomonadati</taxon>
        <taxon>Pseudomonadota</taxon>
        <taxon>Alphaproteobacteria</taxon>
        <taxon>Parvularculales</taxon>
        <taxon>Parvularculaceae</taxon>
        <taxon>Amphiplicatus</taxon>
    </lineage>
</organism>
<proteinExistence type="predicted"/>
<reference evidence="1 2" key="1">
    <citation type="submission" date="2017-07" db="EMBL/GenBank/DDBJ databases">
        <authorList>
            <person name="Sun Z.S."/>
            <person name="Albrecht U."/>
            <person name="Echele G."/>
            <person name="Lee C.C."/>
        </authorList>
    </citation>
    <scope>NUCLEOTIDE SEQUENCE [LARGE SCALE GENOMIC DNA]</scope>
    <source>
        <strain evidence="1 2">CGMCC 1.12710</strain>
    </source>
</reference>
<evidence type="ECO:0000313" key="2">
    <source>
        <dbReference type="Proteomes" id="UP000198346"/>
    </source>
</evidence>
<sequence length="174" mass="18388">MTHPLEDYLAAAGESPSAFAARLGVEAGAIVRILGGGAPSSPVLARRIVEACAGAVTFDDLYAAGAGVSDLAARRRDGEPSPDIELLAAVIGLVLPEAPIEAVETAAEAAANAYEALGRLTNRRGPDRLVQVLRPVLEEIPKDFPDHPIPPARLAEAPRRAAQLYFQARERRPR</sequence>
<dbReference type="Proteomes" id="UP000198346">
    <property type="component" value="Unassembled WGS sequence"/>
</dbReference>
<dbReference type="AlphaFoldDB" id="A0A239PX67"/>